<evidence type="ECO:0000256" key="5">
    <source>
        <dbReference type="ARBA" id="ARBA00022519"/>
    </source>
</evidence>
<keyword evidence="9 10" id="KW-0472">Membrane</keyword>
<evidence type="ECO:0000256" key="2">
    <source>
        <dbReference type="ARBA" id="ARBA00010637"/>
    </source>
</evidence>
<keyword evidence="6 10" id="KW-0812">Transmembrane</keyword>
<dbReference type="Proteomes" id="UP000247811">
    <property type="component" value="Unassembled WGS sequence"/>
</dbReference>
<evidence type="ECO:0000256" key="6">
    <source>
        <dbReference type="ARBA" id="ARBA00022692"/>
    </source>
</evidence>
<evidence type="ECO:0000256" key="1">
    <source>
        <dbReference type="ARBA" id="ARBA00004377"/>
    </source>
</evidence>
<keyword evidence="8 10" id="KW-1133">Transmembrane helix</keyword>
<evidence type="ECO:0000256" key="4">
    <source>
        <dbReference type="ARBA" id="ARBA00022475"/>
    </source>
</evidence>
<evidence type="ECO:0000256" key="3">
    <source>
        <dbReference type="ARBA" id="ARBA00022448"/>
    </source>
</evidence>
<comment type="caution">
    <text evidence="11">The sequence shown here is derived from an EMBL/GenBank/DDBJ whole genome shotgun (WGS) entry which is preliminary data.</text>
</comment>
<proteinExistence type="inferred from homology"/>
<dbReference type="EMBL" id="QJJS01000005">
    <property type="protein sequence ID" value="PXW97105.1"/>
    <property type="molecule type" value="Genomic_DNA"/>
</dbReference>
<sequence length="174" mass="18533">MMPLRRPAPNAARTTGDALDPWRARWRTLGAREQRALLFAAGLIAVALTWSVALAPAWRTLRSAAAQRTELDTQLARMQLMAAEARALRALPAVAPEAARQALQAATERLGAGARLTLTGEQASVSLTAVPSDALTAWLGEVRSAARARVVDLQLQRQGNGYTGTVVLALLHPA</sequence>
<comment type="subcellular location">
    <subcellularLocation>
        <location evidence="1">Cell inner membrane</location>
        <topology evidence="1">Single-pass membrane protein</topology>
    </subcellularLocation>
</comment>
<dbReference type="GO" id="GO:0005886">
    <property type="term" value="C:plasma membrane"/>
    <property type="evidence" value="ECO:0007669"/>
    <property type="project" value="UniProtKB-SubCell"/>
</dbReference>
<keyword evidence="12" id="KW-1185">Reference proteome</keyword>
<dbReference type="SUPFAM" id="SSF103054">
    <property type="entry name" value="General secretion pathway protein M, EpsM"/>
    <property type="match status" value="1"/>
</dbReference>
<protein>
    <submittedName>
        <fullName evidence="11">Type II secretion system protein M (GspM)</fullName>
    </submittedName>
</protein>
<evidence type="ECO:0000313" key="11">
    <source>
        <dbReference type="EMBL" id="PXW97105.1"/>
    </source>
</evidence>
<evidence type="ECO:0000256" key="8">
    <source>
        <dbReference type="ARBA" id="ARBA00022989"/>
    </source>
</evidence>
<organism evidence="11 12">
    <name type="scientific">Sphaerotilus hippei</name>
    <dbReference type="NCBI Taxonomy" id="744406"/>
    <lineage>
        <taxon>Bacteria</taxon>
        <taxon>Pseudomonadati</taxon>
        <taxon>Pseudomonadota</taxon>
        <taxon>Betaproteobacteria</taxon>
        <taxon>Burkholderiales</taxon>
        <taxon>Sphaerotilaceae</taxon>
        <taxon>Sphaerotilus</taxon>
    </lineage>
</organism>
<name>A0A318H1T4_9BURK</name>
<keyword evidence="7" id="KW-0653">Protein transport</keyword>
<evidence type="ECO:0000256" key="10">
    <source>
        <dbReference type="SAM" id="Phobius"/>
    </source>
</evidence>
<evidence type="ECO:0000256" key="9">
    <source>
        <dbReference type="ARBA" id="ARBA00023136"/>
    </source>
</evidence>
<keyword evidence="4" id="KW-1003">Cell membrane</keyword>
<dbReference type="GO" id="GO:0015627">
    <property type="term" value="C:type II protein secretion system complex"/>
    <property type="evidence" value="ECO:0007669"/>
    <property type="project" value="InterPro"/>
</dbReference>
<reference evidence="11 12" key="1">
    <citation type="submission" date="2018-05" db="EMBL/GenBank/DDBJ databases">
        <title>Genomic Encyclopedia of Type Strains, Phase IV (KMG-IV): sequencing the most valuable type-strain genomes for metagenomic binning, comparative biology and taxonomic classification.</title>
        <authorList>
            <person name="Goeker M."/>
        </authorList>
    </citation>
    <scope>NUCLEOTIDE SEQUENCE [LARGE SCALE GENOMIC DNA]</scope>
    <source>
        <strain evidence="11 12">DSM 566</strain>
    </source>
</reference>
<keyword evidence="3" id="KW-0813">Transport</keyword>
<gene>
    <name evidence="11" type="ORF">C7444_105205</name>
</gene>
<dbReference type="AlphaFoldDB" id="A0A318H1T4"/>
<dbReference type="Pfam" id="PF04612">
    <property type="entry name" value="T2SSM"/>
    <property type="match status" value="1"/>
</dbReference>
<evidence type="ECO:0000313" key="12">
    <source>
        <dbReference type="Proteomes" id="UP000247811"/>
    </source>
</evidence>
<comment type="similarity">
    <text evidence="2">Belongs to the GSP M family.</text>
</comment>
<accession>A0A318H1T4</accession>
<evidence type="ECO:0000256" key="7">
    <source>
        <dbReference type="ARBA" id="ARBA00022927"/>
    </source>
</evidence>
<dbReference type="RefSeq" id="WP_245909442.1">
    <property type="nucleotide sequence ID" value="NZ_QJJS01000005.1"/>
</dbReference>
<feature type="transmembrane region" description="Helical" evidence="10">
    <location>
        <begin position="36"/>
        <end position="58"/>
    </location>
</feature>
<keyword evidence="5" id="KW-0997">Cell inner membrane</keyword>
<dbReference type="InterPro" id="IPR023229">
    <property type="entry name" value="T2SS_M_periplasmic_sf"/>
</dbReference>
<dbReference type="InterPro" id="IPR007690">
    <property type="entry name" value="T2SS_GspM"/>
</dbReference>
<dbReference type="GO" id="GO:0015628">
    <property type="term" value="P:protein secretion by the type II secretion system"/>
    <property type="evidence" value="ECO:0007669"/>
    <property type="project" value="InterPro"/>
</dbReference>